<dbReference type="RefSeq" id="WP_076529822.1">
    <property type="nucleotide sequence ID" value="NZ_BMEH01000002.1"/>
</dbReference>
<dbReference type="GO" id="GO:0051603">
    <property type="term" value="P:proteolysis involved in protein catabolic process"/>
    <property type="evidence" value="ECO:0007669"/>
    <property type="project" value="TreeGrafter"/>
</dbReference>
<evidence type="ECO:0000256" key="2">
    <source>
        <dbReference type="ARBA" id="ARBA00022723"/>
    </source>
</evidence>
<keyword evidence="5 6" id="KW-0482">Metalloprotease</keyword>
<evidence type="ECO:0000256" key="5">
    <source>
        <dbReference type="ARBA" id="ARBA00023049"/>
    </source>
</evidence>
<comment type="similarity">
    <text evidence="6">Belongs to the peptidase M48 family.</text>
</comment>
<keyword evidence="10" id="KW-1185">Reference proteome</keyword>
<accession>A0A1N7MG45</accession>
<dbReference type="PANTHER" id="PTHR22726">
    <property type="entry name" value="METALLOENDOPEPTIDASE OMA1"/>
    <property type="match status" value="1"/>
</dbReference>
<dbReference type="CDD" id="cd07324">
    <property type="entry name" value="M48C_Oma1-like"/>
    <property type="match status" value="1"/>
</dbReference>
<dbReference type="EMBL" id="FTOT01000002">
    <property type="protein sequence ID" value="SIS85020.1"/>
    <property type="molecule type" value="Genomic_DNA"/>
</dbReference>
<dbReference type="GO" id="GO:0004222">
    <property type="term" value="F:metalloendopeptidase activity"/>
    <property type="evidence" value="ECO:0007669"/>
    <property type="project" value="InterPro"/>
</dbReference>
<dbReference type="PANTHER" id="PTHR22726:SF1">
    <property type="entry name" value="METALLOENDOPEPTIDASE OMA1, MITOCHONDRIAL"/>
    <property type="match status" value="1"/>
</dbReference>
<feature type="signal peptide" evidence="7">
    <location>
        <begin position="1"/>
        <end position="25"/>
    </location>
</feature>
<evidence type="ECO:0000313" key="9">
    <source>
        <dbReference type="EMBL" id="SIS85020.1"/>
    </source>
</evidence>
<evidence type="ECO:0000256" key="1">
    <source>
        <dbReference type="ARBA" id="ARBA00022670"/>
    </source>
</evidence>
<dbReference type="Pfam" id="PF01435">
    <property type="entry name" value="Peptidase_M48"/>
    <property type="match status" value="1"/>
</dbReference>
<dbReference type="GO" id="GO:0016020">
    <property type="term" value="C:membrane"/>
    <property type="evidence" value="ECO:0007669"/>
    <property type="project" value="TreeGrafter"/>
</dbReference>
<evidence type="ECO:0000259" key="8">
    <source>
        <dbReference type="Pfam" id="PF01435"/>
    </source>
</evidence>
<dbReference type="STRING" id="1086013.SAMN05421774_102661"/>
<keyword evidence="4 6" id="KW-0862">Zinc</keyword>
<evidence type="ECO:0000313" key="10">
    <source>
        <dbReference type="Proteomes" id="UP000186141"/>
    </source>
</evidence>
<comment type="cofactor">
    <cofactor evidence="6">
        <name>Zn(2+)</name>
        <dbReference type="ChEBI" id="CHEBI:29105"/>
    </cofactor>
    <text evidence="6">Binds 1 zinc ion per subunit.</text>
</comment>
<name>A0A1N7MG45_9RHOB</name>
<dbReference type="PROSITE" id="PS51257">
    <property type="entry name" value="PROKAR_LIPOPROTEIN"/>
    <property type="match status" value="1"/>
</dbReference>
<keyword evidence="3 6" id="KW-0378">Hydrolase</keyword>
<dbReference type="InterPro" id="IPR001915">
    <property type="entry name" value="Peptidase_M48"/>
</dbReference>
<proteinExistence type="inferred from homology"/>
<keyword evidence="7" id="KW-0732">Signal</keyword>
<evidence type="ECO:0000256" key="4">
    <source>
        <dbReference type="ARBA" id="ARBA00022833"/>
    </source>
</evidence>
<evidence type="ECO:0000256" key="6">
    <source>
        <dbReference type="RuleBase" id="RU003983"/>
    </source>
</evidence>
<reference evidence="9 10" key="1">
    <citation type="submission" date="2017-01" db="EMBL/GenBank/DDBJ databases">
        <authorList>
            <person name="Mah S.A."/>
            <person name="Swanson W.J."/>
            <person name="Moy G.W."/>
            <person name="Vacquier V.D."/>
        </authorList>
    </citation>
    <scope>NUCLEOTIDE SEQUENCE [LARGE SCALE GENOMIC DNA]</scope>
    <source>
        <strain evidence="9 10">DSM 26375</strain>
    </source>
</reference>
<feature type="domain" description="Peptidase M48" evidence="8">
    <location>
        <begin position="52"/>
        <end position="227"/>
    </location>
</feature>
<sequence length="242" mass="25246">MKRTGLILAVLAGLAGCTMTPTAMPAPPAPAPVPSTAPDFRVAARTFVEVVAQVEPVAERYCREKRPDLNCDFRIVIDNRAGAPSNAFHTLDPQTGQPLIGFTLALIADARNADELAFVLGHEAAHHIAGHIGRSRNSAMAGAAILGTIAALGGANAGAIRSAQDIGASVGARSYSKDYELEADAIGTIIAWRAGYDPARGAGFFTRIPDPGDRFLGSHPPNAQRIGIVNATLADLRAGRLH</sequence>
<dbReference type="OrthoDB" id="7338723at2"/>
<keyword evidence="1 6" id="KW-0645">Protease</keyword>
<gene>
    <name evidence="9" type="ORF">SAMN05421774_102661</name>
</gene>
<dbReference type="GO" id="GO:0046872">
    <property type="term" value="F:metal ion binding"/>
    <property type="evidence" value="ECO:0007669"/>
    <property type="project" value="UniProtKB-KW"/>
</dbReference>
<keyword evidence="2" id="KW-0479">Metal-binding</keyword>
<evidence type="ECO:0000256" key="3">
    <source>
        <dbReference type="ARBA" id="ARBA00022801"/>
    </source>
</evidence>
<dbReference type="Proteomes" id="UP000186141">
    <property type="component" value="Unassembled WGS sequence"/>
</dbReference>
<evidence type="ECO:0000256" key="7">
    <source>
        <dbReference type="SAM" id="SignalP"/>
    </source>
</evidence>
<feature type="chain" id="PRO_5012681526" evidence="7">
    <location>
        <begin position="26"/>
        <end position="242"/>
    </location>
</feature>
<dbReference type="InterPro" id="IPR051156">
    <property type="entry name" value="Mito/Outer_Membr_Metalloprot"/>
</dbReference>
<dbReference type="Gene3D" id="3.30.2010.10">
    <property type="entry name" value="Metalloproteases ('zincins'), catalytic domain"/>
    <property type="match status" value="1"/>
</dbReference>
<dbReference type="AlphaFoldDB" id="A0A1N7MG45"/>
<protein>
    <submittedName>
        <fullName evidence="9">Peptidase family M48</fullName>
    </submittedName>
</protein>
<organism evidence="9 10">
    <name type="scientific">Gemmobacter megaterium</name>
    <dbReference type="NCBI Taxonomy" id="1086013"/>
    <lineage>
        <taxon>Bacteria</taxon>
        <taxon>Pseudomonadati</taxon>
        <taxon>Pseudomonadota</taxon>
        <taxon>Alphaproteobacteria</taxon>
        <taxon>Rhodobacterales</taxon>
        <taxon>Paracoccaceae</taxon>
        <taxon>Gemmobacter</taxon>
    </lineage>
</organism>